<evidence type="ECO:0000259" key="11">
    <source>
        <dbReference type="Pfam" id="PF00156"/>
    </source>
</evidence>
<comment type="similarity">
    <text evidence="10">Belongs to the ribose-phosphate pyrophosphokinase family. Class III (archaeal) subfamily.</text>
</comment>
<dbReference type="KEGG" id="hlm:DV707_01765"/>
<dbReference type="GO" id="GO:0002189">
    <property type="term" value="C:ribose phosphate diphosphokinase complex"/>
    <property type="evidence" value="ECO:0007669"/>
    <property type="project" value="TreeGrafter"/>
</dbReference>
<comment type="subcellular location">
    <subcellularLocation>
        <location evidence="10">Cytoplasm</location>
    </subcellularLocation>
</comment>
<dbReference type="GeneID" id="39856773"/>
<evidence type="ECO:0000259" key="12">
    <source>
        <dbReference type="Pfam" id="PF13793"/>
    </source>
</evidence>
<protein>
    <recommendedName>
        <fullName evidence="10">Ribose-phosphate pyrophosphokinase</fullName>
        <shortName evidence="10">RPPK</shortName>
        <ecNumber evidence="10">2.7.6.1</ecNumber>
    </recommendedName>
    <alternativeName>
        <fullName evidence="10">5-phospho-D-ribosyl alpha-1-diphosphate synthase</fullName>
    </alternativeName>
    <alternativeName>
        <fullName evidence="10">Phosphoribosyl diphosphate synthase</fullName>
    </alternativeName>
    <alternativeName>
        <fullName evidence="10">Phosphoribosyl pyrophosphate synthase</fullName>
        <shortName evidence="10">P-Rib-PP synthase</shortName>
        <shortName evidence="10">PRPP synthase</shortName>
        <shortName evidence="10">PRPPase</shortName>
    </alternativeName>
</protein>
<dbReference type="GO" id="GO:0005737">
    <property type="term" value="C:cytoplasm"/>
    <property type="evidence" value="ECO:0007669"/>
    <property type="project" value="UniProtKB-SubCell"/>
</dbReference>
<keyword evidence="8 10" id="KW-0460">Magnesium</keyword>
<feature type="domain" description="Ribose-phosphate pyrophosphokinase N-terminal" evidence="12">
    <location>
        <begin position="2"/>
        <end position="109"/>
    </location>
</feature>
<dbReference type="InterPro" id="IPR029057">
    <property type="entry name" value="PRTase-like"/>
</dbReference>
<evidence type="ECO:0000256" key="8">
    <source>
        <dbReference type="ARBA" id="ARBA00022842"/>
    </source>
</evidence>
<dbReference type="FunFam" id="3.40.50.2020:FF:000014">
    <property type="entry name" value="Ribose-phosphate pyrophosphokinase 1"/>
    <property type="match status" value="1"/>
</dbReference>
<dbReference type="RefSeq" id="WP_103990898.1">
    <property type="nucleotide sequence ID" value="NZ_CP031311.1"/>
</dbReference>
<organism evidence="14 15">
    <name type="scientific">Halobellus limi</name>
    <dbReference type="NCBI Taxonomy" id="699433"/>
    <lineage>
        <taxon>Archaea</taxon>
        <taxon>Methanobacteriati</taxon>
        <taxon>Methanobacteriota</taxon>
        <taxon>Stenosarchaea group</taxon>
        <taxon>Halobacteria</taxon>
        <taxon>Halobacteriales</taxon>
        <taxon>Haloferacaceae</taxon>
        <taxon>Halobellus</taxon>
    </lineage>
</organism>
<dbReference type="Pfam" id="PF00156">
    <property type="entry name" value="Pribosyltran"/>
    <property type="match status" value="1"/>
</dbReference>
<evidence type="ECO:0000313" key="16">
    <source>
        <dbReference type="Proteomes" id="UP000296733"/>
    </source>
</evidence>
<dbReference type="EC" id="2.7.6.1" evidence="10"/>
<comment type="caution">
    <text evidence="10">Lacks conserved residue(s) required for the propagation of feature annotation.</text>
</comment>
<feature type="binding site" evidence="10">
    <location>
        <position position="210"/>
    </location>
    <ligand>
        <name>D-ribose 5-phosphate</name>
        <dbReference type="ChEBI" id="CHEBI:78346"/>
    </ligand>
</feature>
<comment type="catalytic activity">
    <reaction evidence="9 10">
        <text>D-ribose 5-phosphate + ATP = 5-phospho-alpha-D-ribose 1-diphosphate + AMP + H(+)</text>
        <dbReference type="Rhea" id="RHEA:15609"/>
        <dbReference type="ChEBI" id="CHEBI:15378"/>
        <dbReference type="ChEBI" id="CHEBI:30616"/>
        <dbReference type="ChEBI" id="CHEBI:58017"/>
        <dbReference type="ChEBI" id="CHEBI:78346"/>
        <dbReference type="ChEBI" id="CHEBI:456215"/>
        <dbReference type="EC" id="2.7.6.1"/>
    </reaction>
</comment>
<keyword evidence="5 10" id="KW-0547">Nucleotide-binding</keyword>
<evidence type="ECO:0000256" key="10">
    <source>
        <dbReference type="HAMAP-Rule" id="MF_00583"/>
    </source>
</evidence>
<keyword evidence="2 10" id="KW-0808">Transferase</keyword>
<dbReference type="SMART" id="SM01400">
    <property type="entry name" value="Pribosyltran_N"/>
    <property type="match status" value="1"/>
</dbReference>
<feature type="domain" description="Phosphoribosyltransferase" evidence="11">
    <location>
        <begin position="150"/>
        <end position="259"/>
    </location>
</feature>
<name>A0A1H5W9J4_9EURY</name>
<feature type="binding site" evidence="10">
    <location>
        <begin position="89"/>
        <end position="90"/>
    </location>
    <ligand>
        <name>ATP</name>
        <dbReference type="ChEBI" id="CHEBI:30616"/>
    </ligand>
</feature>
<dbReference type="GO" id="GO:0006164">
    <property type="term" value="P:purine nucleotide biosynthetic process"/>
    <property type="evidence" value="ECO:0007669"/>
    <property type="project" value="TreeGrafter"/>
</dbReference>
<dbReference type="Pfam" id="PF13793">
    <property type="entry name" value="Pribosyltran_N"/>
    <property type="match status" value="1"/>
</dbReference>
<feature type="active site" evidence="10">
    <location>
        <position position="184"/>
    </location>
</feature>
<dbReference type="Proteomes" id="UP000296733">
    <property type="component" value="Chromosome"/>
</dbReference>
<dbReference type="InterPro" id="IPR005946">
    <property type="entry name" value="Rib-P_diPkinase"/>
</dbReference>
<keyword evidence="1 10" id="KW-0963">Cytoplasm</keyword>
<dbReference type="UniPathway" id="UPA00087">
    <property type="reaction ID" value="UER00172"/>
</dbReference>
<reference evidence="14 15" key="1">
    <citation type="submission" date="2016-10" db="EMBL/GenBank/DDBJ databases">
        <authorList>
            <person name="de Groot N.N."/>
        </authorList>
    </citation>
    <scope>NUCLEOTIDE SEQUENCE [LARGE SCALE GENOMIC DNA]</scope>
    <source>
        <strain evidence="14 15">CGMCC 1.10331</strain>
    </source>
</reference>
<evidence type="ECO:0000256" key="3">
    <source>
        <dbReference type="ARBA" id="ARBA00022723"/>
    </source>
</evidence>
<dbReference type="InterPro" id="IPR000836">
    <property type="entry name" value="PRTase_dom"/>
</dbReference>
<evidence type="ECO:0000256" key="6">
    <source>
        <dbReference type="ARBA" id="ARBA00022777"/>
    </source>
</evidence>
<dbReference type="GO" id="GO:0016301">
    <property type="term" value="F:kinase activity"/>
    <property type="evidence" value="ECO:0007669"/>
    <property type="project" value="UniProtKB-KW"/>
</dbReference>
<evidence type="ECO:0000313" key="13">
    <source>
        <dbReference type="EMBL" id="QCC46504.1"/>
    </source>
</evidence>
<evidence type="ECO:0000256" key="9">
    <source>
        <dbReference type="ARBA" id="ARBA00049535"/>
    </source>
</evidence>
<gene>
    <name evidence="10" type="primary">prs</name>
    <name evidence="13" type="ORF">DV707_01765</name>
    <name evidence="14" type="ORF">SAMN04488133_1205</name>
</gene>
<comment type="pathway">
    <text evidence="10">Metabolic intermediate biosynthesis; 5-phospho-alpha-D-ribose 1-diphosphate biosynthesis; 5-phospho-alpha-D-ribose 1-diphosphate from D-ribose 5-phosphate (route I): step 1/1.</text>
</comment>
<evidence type="ECO:0000256" key="2">
    <source>
        <dbReference type="ARBA" id="ARBA00022679"/>
    </source>
</evidence>
<keyword evidence="4 10" id="KW-0545">Nucleotide biosynthesis</keyword>
<dbReference type="NCBIfam" id="TIGR01251">
    <property type="entry name" value="ribP_PPkin"/>
    <property type="match status" value="1"/>
</dbReference>
<evidence type="ECO:0000256" key="5">
    <source>
        <dbReference type="ARBA" id="ARBA00022741"/>
    </source>
</evidence>
<sequence length="288" mass="29925">MIVPGASSQALAAALASELGEPLSAVEYDRFPDGETLAAVPDFDAERAVVVATTDSNDAWVELLQLQDAVREAGASEVVTVIPYMGYARQDEAFDSGEPVSARAMARAVSTGADRVVLVNPHEESVADFFDAHVTVCDAAGLLAEPLPDDLAEPLFLSPDSGAVELAAATCDAYGRGETDYFEKTRHSGTEVEISPSDADAAGRDVVIVDDIVATGSTMSEAVAHLADDGAERVFAACVHPLLARNARTKLERAGIERIVGTDTVERDVSAVSVAPIVAAAVDAVEAA</sequence>
<dbReference type="GO" id="GO:0005524">
    <property type="term" value="F:ATP binding"/>
    <property type="evidence" value="ECO:0007669"/>
    <property type="project" value="UniProtKB-KW"/>
</dbReference>
<dbReference type="SUPFAM" id="SSF53271">
    <property type="entry name" value="PRTase-like"/>
    <property type="match status" value="2"/>
</dbReference>
<dbReference type="OrthoDB" id="371997at2157"/>
<keyword evidence="3 10" id="KW-0479">Metal-binding</keyword>
<feature type="binding site" evidence="10">
    <location>
        <position position="122"/>
    </location>
    <ligand>
        <name>Mg(2+)</name>
        <dbReference type="ChEBI" id="CHEBI:18420"/>
        <label>1</label>
    </ligand>
</feature>
<dbReference type="Proteomes" id="UP000236740">
    <property type="component" value="Unassembled WGS sequence"/>
</dbReference>
<keyword evidence="6 10" id="KW-0418">Kinase</keyword>
<evidence type="ECO:0000256" key="1">
    <source>
        <dbReference type="ARBA" id="ARBA00022490"/>
    </source>
</evidence>
<dbReference type="PANTHER" id="PTHR10210:SF32">
    <property type="entry name" value="RIBOSE-PHOSPHATE PYROPHOSPHOKINASE 2"/>
    <property type="match status" value="1"/>
</dbReference>
<dbReference type="Gene3D" id="3.40.50.2020">
    <property type="match status" value="2"/>
</dbReference>
<evidence type="ECO:0000313" key="14">
    <source>
        <dbReference type="EMBL" id="SEF96073.1"/>
    </source>
</evidence>
<comment type="cofactor">
    <cofactor evidence="10">
        <name>Mg(2+)</name>
        <dbReference type="ChEBI" id="CHEBI:18420"/>
    </cofactor>
    <text evidence="10">Binds 2 Mg(2+) ions per subunit.</text>
</comment>
<feature type="binding site" evidence="10">
    <location>
        <position position="186"/>
    </location>
    <ligand>
        <name>D-ribose 5-phosphate</name>
        <dbReference type="ChEBI" id="CHEBI:78346"/>
    </ligand>
</feature>
<keyword evidence="15" id="KW-1185">Reference proteome</keyword>
<feature type="binding site" evidence="10">
    <location>
        <begin position="33"/>
        <end position="35"/>
    </location>
    <ligand>
        <name>ATP</name>
        <dbReference type="ChEBI" id="CHEBI:30616"/>
    </ligand>
</feature>
<dbReference type="GO" id="GO:0004749">
    <property type="term" value="F:ribose phosphate diphosphokinase activity"/>
    <property type="evidence" value="ECO:0007669"/>
    <property type="project" value="UniProtKB-UniRule"/>
</dbReference>
<evidence type="ECO:0000256" key="4">
    <source>
        <dbReference type="ARBA" id="ARBA00022727"/>
    </source>
</evidence>
<evidence type="ECO:0000256" key="7">
    <source>
        <dbReference type="ARBA" id="ARBA00022840"/>
    </source>
</evidence>
<keyword evidence="7 10" id="KW-0067">ATP-binding</keyword>
<dbReference type="CDD" id="cd06223">
    <property type="entry name" value="PRTases_typeI"/>
    <property type="match status" value="1"/>
</dbReference>
<reference evidence="13 16" key="2">
    <citation type="journal article" date="2019" name="Nat. Commun.">
        <title>A new type of DNA phosphorothioation-based antiviral system in archaea.</title>
        <authorList>
            <person name="Xiong L."/>
            <person name="Liu S."/>
            <person name="Chen S."/>
            <person name="Xiao Y."/>
            <person name="Zhu B."/>
            <person name="Gao Y."/>
            <person name="Zhang Y."/>
            <person name="Chen B."/>
            <person name="Luo J."/>
            <person name="Deng Z."/>
            <person name="Chen X."/>
            <person name="Wang L."/>
            <person name="Chen S."/>
        </authorList>
    </citation>
    <scope>NUCLEOTIDE SEQUENCE [LARGE SCALE GENOMIC DNA]</scope>
    <source>
        <strain evidence="13 16">CGMCC 1.10331</strain>
    </source>
</reference>
<dbReference type="EMBL" id="FNVN01000001">
    <property type="protein sequence ID" value="SEF96073.1"/>
    <property type="molecule type" value="Genomic_DNA"/>
</dbReference>
<dbReference type="NCBIfam" id="NF002095">
    <property type="entry name" value="PRK00934.1"/>
    <property type="match status" value="1"/>
</dbReference>
<dbReference type="PANTHER" id="PTHR10210">
    <property type="entry name" value="RIBOSE-PHOSPHATE DIPHOSPHOKINASE FAMILY MEMBER"/>
    <property type="match status" value="1"/>
</dbReference>
<dbReference type="HAMAP" id="MF_00583_A">
    <property type="entry name" value="RibP_PPkinase_A"/>
    <property type="match status" value="1"/>
</dbReference>
<feature type="binding site" evidence="10">
    <location>
        <position position="160"/>
    </location>
    <ligand>
        <name>Mg(2+)</name>
        <dbReference type="ChEBI" id="CHEBI:18420"/>
        <label>2</label>
    </ligand>
</feature>
<dbReference type="EMBL" id="CP031311">
    <property type="protein sequence ID" value="QCC46504.1"/>
    <property type="molecule type" value="Genomic_DNA"/>
</dbReference>
<evidence type="ECO:0000313" key="15">
    <source>
        <dbReference type="Proteomes" id="UP000236740"/>
    </source>
</evidence>
<dbReference type="InterPro" id="IPR029099">
    <property type="entry name" value="Pribosyltran_N"/>
</dbReference>
<accession>A0A1H5W9J4</accession>
<comment type="function">
    <text evidence="10">Involved in the biosynthesis of the central metabolite phospho-alpha-D-ribosyl-1-pyrophosphate (PRPP) via the transfer of pyrophosphoryl group from ATP to 1-hydroxyl of ribose-5-phosphate (Rib-5-P).</text>
</comment>
<dbReference type="InterPro" id="IPR037514">
    <property type="entry name" value="Rib-P_diPkinase_arc"/>
</dbReference>
<dbReference type="AlphaFoldDB" id="A0A1H5W9J4"/>
<dbReference type="GO" id="GO:0006015">
    <property type="term" value="P:5-phosphoribose 1-diphosphate biosynthetic process"/>
    <property type="evidence" value="ECO:0007669"/>
    <property type="project" value="UniProtKB-UniRule"/>
</dbReference>
<proteinExistence type="inferred from homology"/>
<dbReference type="GO" id="GO:0000287">
    <property type="term" value="F:magnesium ion binding"/>
    <property type="evidence" value="ECO:0007669"/>
    <property type="project" value="UniProtKB-UniRule"/>
</dbReference>